<dbReference type="HOGENOM" id="CLU_644223_0_0_1"/>
<evidence type="ECO:0000256" key="1">
    <source>
        <dbReference type="SAM" id="MobiDB-lite"/>
    </source>
</evidence>
<feature type="region of interest" description="Disordered" evidence="1">
    <location>
        <begin position="251"/>
        <end position="317"/>
    </location>
</feature>
<dbReference type="InParanoid" id="G4TPP0"/>
<protein>
    <submittedName>
        <fullName evidence="2">Uncharacterized protein</fullName>
    </submittedName>
</protein>
<comment type="caution">
    <text evidence="2">The sequence shown here is derived from an EMBL/GenBank/DDBJ whole genome shotgun (WGS) entry which is preliminary data.</text>
</comment>
<dbReference type="Proteomes" id="UP000007148">
    <property type="component" value="Unassembled WGS sequence"/>
</dbReference>
<evidence type="ECO:0000313" key="3">
    <source>
        <dbReference type="Proteomes" id="UP000007148"/>
    </source>
</evidence>
<name>G4TPP0_SERID</name>
<evidence type="ECO:0000313" key="2">
    <source>
        <dbReference type="EMBL" id="CCA73286.1"/>
    </source>
</evidence>
<feature type="region of interest" description="Disordered" evidence="1">
    <location>
        <begin position="205"/>
        <end position="235"/>
    </location>
</feature>
<accession>G4TPP0</accession>
<feature type="compositionally biased region" description="Polar residues" evidence="1">
    <location>
        <begin position="297"/>
        <end position="306"/>
    </location>
</feature>
<organism evidence="2 3">
    <name type="scientific">Serendipita indica (strain DSM 11827)</name>
    <name type="common">Root endophyte fungus</name>
    <name type="synonym">Piriformospora indica</name>
    <dbReference type="NCBI Taxonomy" id="1109443"/>
    <lineage>
        <taxon>Eukaryota</taxon>
        <taxon>Fungi</taxon>
        <taxon>Dikarya</taxon>
        <taxon>Basidiomycota</taxon>
        <taxon>Agaricomycotina</taxon>
        <taxon>Agaricomycetes</taxon>
        <taxon>Sebacinales</taxon>
        <taxon>Serendipitaceae</taxon>
        <taxon>Serendipita</taxon>
    </lineage>
</organism>
<keyword evidence="3" id="KW-1185">Reference proteome</keyword>
<gene>
    <name evidence="2" type="ORF">PIIN_07241</name>
</gene>
<feature type="compositionally biased region" description="Polar residues" evidence="1">
    <location>
        <begin position="44"/>
        <end position="57"/>
    </location>
</feature>
<feature type="region of interest" description="Disordered" evidence="1">
    <location>
        <begin position="95"/>
        <end position="120"/>
    </location>
</feature>
<dbReference type="EMBL" id="CAFZ01000214">
    <property type="protein sequence ID" value="CCA73286.1"/>
    <property type="molecule type" value="Genomic_DNA"/>
</dbReference>
<dbReference type="AlphaFoldDB" id="G4TPP0"/>
<sequence>MDSAVHQEPAAGSTRLDSSFVAPPARNLEQYVQVSPPSSSSSSNIDLVSPMSSRSISQPPPLVYPNGVPQSYLPASLPASLYPIHADFTRQGYNGVFPNGSAPHDSYTSHRSSSNKERPAPMPIIVATPIHSPSSSRQEHGWPVLSRIPSRVQTDYSSVATSLLGWGNAHASPVPVQAPTANYWGMGDSVSLSYGTHGIYPGYIDARPSQRSHPPSMVSETSIDGSSPTVLEPTPTAPEAVLSKELLVSGEASKLPAPEPVSDADESSTEPKIIQNGHSTDFVGPVRKQVHQDDPRQPQSLRQYSSPYPHYSPQRAQVTPNRHSIGVYGVATPISRTAPAFYVRRRNGVSSADVVPREAPEEGGANAVISRRKPLPKIYECSDPSCRKKFDRPSTLKVVSLQIRIVFKPRAIVSASPALAFFCRWS</sequence>
<proteinExistence type="predicted"/>
<feature type="region of interest" description="Disordered" evidence="1">
    <location>
        <begin position="1"/>
        <end position="62"/>
    </location>
</feature>
<feature type="compositionally biased region" description="Polar residues" evidence="1">
    <location>
        <begin position="209"/>
        <end position="229"/>
    </location>
</feature>
<reference evidence="2 3" key="1">
    <citation type="journal article" date="2011" name="PLoS Pathog.">
        <title>Endophytic Life Strategies Decoded by Genome and Transcriptome Analyses of the Mutualistic Root Symbiont Piriformospora indica.</title>
        <authorList>
            <person name="Zuccaro A."/>
            <person name="Lahrmann U."/>
            <person name="Guldener U."/>
            <person name="Langen G."/>
            <person name="Pfiffi S."/>
            <person name="Biedenkopf D."/>
            <person name="Wong P."/>
            <person name="Samans B."/>
            <person name="Grimm C."/>
            <person name="Basiewicz M."/>
            <person name="Murat C."/>
            <person name="Martin F."/>
            <person name="Kogel K.H."/>
        </authorList>
    </citation>
    <scope>NUCLEOTIDE SEQUENCE [LARGE SCALE GENOMIC DNA]</scope>
    <source>
        <strain evidence="2 3">DSM 11827</strain>
    </source>
</reference>